<reference evidence="1 2" key="1">
    <citation type="journal article" date="2020" name="Mol. Biol. Evol.">
        <title>Distinct Expression and Methylation Patterns for Genes with Different Fates following a Single Whole-Genome Duplication in Flowering Plants.</title>
        <authorList>
            <person name="Shi T."/>
            <person name="Rahmani R.S."/>
            <person name="Gugger P.F."/>
            <person name="Wang M."/>
            <person name="Li H."/>
            <person name="Zhang Y."/>
            <person name="Li Z."/>
            <person name="Wang Q."/>
            <person name="Van de Peer Y."/>
            <person name="Marchal K."/>
            <person name="Chen J."/>
        </authorList>
    </citation>
    <scope>NUCLEOTIDE SEQUENCE [LARGE SCALE GENOMIC DNA]</scope>
    <source>
        <tissue evidence="1">Leaf</tissue>
    </source>
</reference>
<comment type="caution">
    <text evidence="1">The sequence shown here is derived from an EMBL/GenBank/DDBJ whole genome shotgun (WGS) entry which is preliminary data.</text>
</comment>
<dbReference type="Proteomes" id="UP000607653">
    <property type="component" value="Unassembled WGS sequence"/>
</dbReference>
<evidence type="ECO:0000313" key="1">
    <source>
        <dbReference type="EMBL" id="DAD45968.1"/>
    </source>
</evidence>
<name>A0A822ZVM0_NELNU</name>
<keyword evidence="2" id="KW-1185">Reference proteome</keyword>
<gene>
    <name evidence="1" type="ORF">HUJ06_004198</name>
</gene>
<organism evidence="1 2">
    <name type="scientific">Nelumbo nucifera</name>
    <name type="common">Sacred lotus</name>
    <dbReference type="NCBI Taxonomy" id="4432"/>
    <lineage>
        <taxon>Eukaryota</taxon>
        <taxon>Viridiplantae</taxon>
        <taxon>Streptophyta</taxon>
        <taxon>Embryophyta</taxon>
        <taxon>Tracheophyta</taxon>
        <taxon>Spermatophyta</taxon>
        <taxon>Magnoliopsida</taxon>
        <taxon>Proteales</taxon>
        <taxon>Nelumbonaceae</taxon>
        <taxon>Nelumbo</taxon>
    </lineage>
</organism>
<sequence>MQKQTIHTKDDQILAIVGRNSLSHCDGASSPSDRLPSSTLMEIVQVFTHSSLSILLFNPYLNL</sequence>
<proteinExistence type="predicted"/>
<dbReference type="EMBL" id="DUZY01000007">
    <property type="protein sequence ID" value="DAD45968.1"/>
    <property type="molecule type" value="Genomic_DNA"/>
</dbReference>
<evidence type="ECO:0000313" key="2">
    <source>
        <dbReference type="Proteomes" id="UP000607653"/>
    </source>
</evidence>
<protein>
    <submittedName>
        <fullName evidence="1">Uncharacterized protein</fullName>
    </submittedName>
</protein>
<accession>A0A822ZVM0</accession>
<dbReference type="AlphaFoldDB" id="A0A822ZVM0"/>